<feature type="compositionally biased region" description="Low complexity" evidence="1">
    <location>
        <begin position="689"/>
        <end position="702"/>
    </location>
</feature>
<accession>A0ABQ6M9G8</accession>
<comment type="caution">
    <text evidence="3">The sequence shown here is derived from an EMBL/GenBank/DDBJ whole genome shotgun (WGS) entry which is preliminary data.</text>
</comment>
<feature type="compositionally biased region" description="Acidic residues" evidence="1">
    <location>
        <begin position="57"/>
        <end position="72"/>
    </location>
</feature>
<dbReference type="SUPFAM" id="SSF50729">
    <property type="entry name" value="PH domain-like"/>
    <property type="match status" value="1"/>
</dbReference>
<feature type="domain" description="Protein ENHANCED DISEASE RESISTANCE 2 C-terminal" evidence="2">
    <location>
        <begin position="126"/>
        <end position="378"/>
    </location>
</feature>
<feature type="compositionally biased region" description="Low complexity" evidence="1">
    <location>
        <begin position="460"/>
        <end position="472"/>
    </location>
</feature>
<feature type="compositionally biased region" description="Basic and acidic residues" evidence="1">
    <location>
        <begin position="707"/>
        <end position="718"/>
    </location>
</feature>
<proteinExistence type="predicted"/>
<dbReference type="PANTHER" id="PTHR31558">
    <property type="entry name" value="CW14 PROTEIN"/>
    <property type="match status" value="1"/>
</dbReference>
<evidence type="ECO:0000256" key="1">
    <source>
        <dbReference type="SAM" id="MobiDB-lite"/>
    </source>
</evidence>
<feature type="region of interest" description="Disordered" evidence="1">
    <location>
        <begin position="626"/>
        <end position="718"/>
    </location>
</feature>
<reference evidence="3 4" key="1">
    <citation type="journal article" date="2023" name="Commun. Biol.">
        <title>Genome analysis of Parmales, the sister group of diatoms, reveals the evolutionary specialization of diatoms from phago-mixotrophs to photoautotrophs.</title>
        <authorList>
            <person name="Ban H."/>
            <person name="Sato S."/>
            <person name="Yoshikawa S."/>
            <person name="Yamada K."/>
            <person name="Nakamura Y."/>
            <person name="Ichinomiya M."/>
            <person name="Sato N."/>
            <person name="Blanc-Mathieu R."/>
            <person name="Endo H."/>
            <person name="Kuwata A."/>
            <person name="Ogata H."/>
        </authorList>
    </citation>
    <scope>NUCLEOTIDE SEQUENCE [LARGE SCALE GENOMIC DNA]</scope>
</reference>
<sequence>MAQFIRRMSKAGAAALSLPISPARKRRKSVDKKAGDEDDGEHDDAGAEEGGGKGMGDEEEEGDEMVEGEGEQVEVVLKSSPSASALSPASAPPAGGGLEVVDPYTAGDKREHAGFTWESSQVTPVSEPPADLFQLRVGPNYARNGQKEPSQPALYKLHATDIDKGTEKIMDPVARYKPHVDSEVASLASEMGVPSTFIVNCNIPLAEPAMWSGPPEGSEIVNVVFHFVVCESTLKELKRQRDDADGQGGNTTSAAAKLLQQWCAVAPNDRNFMGRFKVLINKSGSIIRYGWKKSGDSGGEERLGEIVKLEQDDVDSRCAVLVQNIDVAVFSYIARKGLYSMIGKFRELALNVAFTVQGNVDEELPEIVLGAVRLDCMDHARLNGGGELPTSGNHVGFTSMPSSNPSFGASLSTFSDVGLDDTYSPRASLPSSRKSISKEDLAVFPDFADQLPVARRPSQSTPSSQASNTLSSTSAALDTATSRLASLQSINNMLGVDPETSTISGSLLCRCSTRSLLTKAWKPLFFCLHVREGSLAVYRTADDMRKGVTFAKKHVALDFSYVCSGITVKEYKKQSLHHFSISETMDYGPSLKYKFAAESADVQLLRNLRTAAVNFIKGRRANRMRGRVEIERQERRRRSESMSPPSTPTRDQDAPAARQEPAAFGVGGGVPFNSPPPQFGASSTHLETPKPAALPKSAASPPTNRDSLSRFDKWGTLE</sequence>
<protein>
    <recommendedName>
        <fullName evidence="2">Protein ENHANCED DISEASE RESISTANCE 2 C-terminal domain-containing protein</fullName>
    </recommendedName>
</protein>
<feature type="compositionally biased region" description="Low complexity" evidence="1">
    <location>
        <begin position="73"/>
        <end position="93"/>
    </location>
</feature>
<dbReference type="EMBL" id="BRYB01000077">
    <property type="protein sequence ID" value="GMI22225.1"/>
    <property type="molecule type" value="Genomic_DNA"/>
</dbReference>
<name>A0ABQ6M9G8_9STRA</name>
<dbReference type="Proteomes" id="UP001165060">
    <property type="component" value="Unassembled WGS sequence"/>
</dbReference>
<evidence type="ECO:0000313" key="3">
    <source>
        <dbReference type="EMBL" id="GMI22225.1"/>
    </source>
</evidence>
<keyword evidence="4" id="KW-1185">Reference proteome</keyword>
<feature type="region of interest" description="Disordered" evidence="1">
    <location>
        <begin position="1"/>
        <end position="103"/>
    </location>
</feature>
<gene>
    <name evidence="3" type="ORF">TeGR_g14939</name>
</gene>
<dbReference type="Pfam" id="PF07059">
    <property type="entry name" value="EDR2_C"/>
    <property type="match status" value="1"/>
</dbReference>
<feature type="compositionally biased region" description="Basic and acidic residues" evidence="1">
    <location>
        <begin position="626"/>
        <end position="640"/>
    </location>
</feature>
<dbReference type="InterPro" id="IPR009769">
    <property type="entry name" value="EDR2_C"/>
</dbReference>
<organism evidence="3 4">
    <name type="scientific">Tetraparma gracilis</name>
    <dbReference type="NCBI Taxonomy" id="2962635"/>
    <lineage>
        <taxon>Eukaryota</taxon>
        <taxon>Sar</taxon>
        <taxon>Stramenopiles</taxon>
        <taxon>Ochrophyta</taxon>
        <taxon>Bolidophyceae</taxon>
        <taxon>Parmales</taxon>
        <taxon>Triparmaceae</taxon>
        <taxon>Tetraparma</taxon>
    </lineage>
</organism>
<feature type="region of interest" description="Disordered" evidence="1">
    <location>
        <begin position="453"/>
        <end position="472"/>
    </location>
</feature>
<evidence type="ECO:0000313" key="4">
    <source>
        <dbReference type="Proteomes" id="UP001165060"/>
    </source>
</evidence>
<evidence type="ECO:0000259" key="2">
    <source>
        <dbReference type="Pfam" id="PF07059"/>
    </source>
</evidence>